<reference evidence="2 3" key="1">
    <citation type="submission" date="2016-10" db="EMBL/GenBank/DDBJ databases">
        <authorList>
            <person name="de Groot N.N."/>
        </authorList>
    </citation>
    <scope>NUCLEOTIDE SEQUENCE [LARGE SCALE GENOMIC DNA]</scope>
    <source>
        <strain evidence="2 3">DSM 1283</strain>
    </source>
</reference>
<evidence type="ECO:0000313" key="3">
    <source>
        <dbReference type="Proteomes" id="UP000198806"/>
    </source>
</evidence>
<organism evidence="2 3">
    <name type="scientific">Anaerocolumna aminovalerica</name>
    <dbReference type="NCBI Taxonomy" id="1527"/>
    <lineage>
        <taxon>Bacteria</taxon>
        <taxon>Bacillati</taxon>
        <taxon>Bacillota</taxon>
        <taxon>Clostridia</taxon>
        <taxon>Lachnospirales</taxon>
        <taxon>Lachnospiraceae</taxon>
        <taxon>Anaerocolumna</taxon>
    </lineage>
</organism>
<evidence type="ECO:0000259" key="1">
    <source>
        <dbReference type="Pfam" id="PF00535"/>
    </source>
</evidence>
<proteinExistence type="predicted"/>
<dbReference type="Gene3D" id="3.90.550.10">
    <property type="entry name" value="Spore Coat Polysaccharide Biosynthesis Protein SpsA, Chain A"/>
    <property type="match status" value="1"/>
</dbReference>
<dbReference type="Proteomes" id="UP000198806">
    <property type="component" value="Unassembled WGS sequence"/>
</dbReference>
<dbReference type="OrthoDB" id="9790005at2"/>
<protein>
    <submittedName>
        <fullName evidence="2">Rhamnosyltransferase</fullName>
    </submittedName>
</protein>
<dbReference type="Pfam" id="PF00535">
    <property type="entry name" value="Glycos_transf_2"/>
    <property type="match status" value="1"/>
</dbReference>
<gene>
    <name evidence="2" type="ORF">SAMN04489757_111108</name>
</gene>
<dbReference type="STRING" id="1527.SAMN04489757_111108"/>
<keyword evidence="3" id="KW-1185">Reference proteome</keyword>
<dbReference type="AlphaFoldDB" id="A0A1I5F048"/>
<accession>A0A1I5F048</accession>
<dbReference type="EMBL" id="FOWD01000011">
    <property type="protein sequence ID" value="SFO17144.1"/>
    <property type="molecule type" value="Genomic_DNA"/>
</dbReference>
<dbReference type="PANTHER" id="PTHR43685">
    <property type="entry name" value="GLYCOSYLTRANSFERASE"/>
    <property type="match status" value="1"/>
</dbReference>
<feature type="domain" description="Glycosyltransferase 2-like" evidence="1">
    <location>
        <begin position="17"/>
        <end position="200"/>
    </location>
</feature>
<dbReference type="InterPro" id="IPR001173">
    <property type="entry name" value="Glyco_trans_2-like"/>
</dbReference>
<dbReference type="GO" id="GO:0044010">
    <property type="term" value="P:single-species biofilm formation"/>
    <property type="evidence" value="ECO:0007669"/>
    <property type="project" value="TreeGrafter"/>
</dbReference>
<dbReference type="InterPro" id="IPR050834">
    <property type="entry name" value="Glycosyltransf_2"/>
</dbReference>
<dbReference type="SUPFAM" id="SSF53448">
    <property type="entry name" value="Nucleotide-diphospho-sugar transferases"/>
    <property type="match status" value="1"/>
</dbReference>
<dbReference type="CDD" id="cd00761">
    <property type="entry name" value="Glyco_tranf_GTA_type"/>
    <property type="match status" value="1"/>
</dbReference>
<evidence type="ECO:0000313" key="2">
    <source>
        <dbReference type="EMBL" id="SFO17144.1"/>
    </source>
</evidence>
<name>A0A1I5F048_9FIRM</name>
<keyword evidence="2" id="KW-0808">Transferase</keyword>
<dbReference type="GO" id="GO:0016740">
    <property type="term" value="F:transferase activity"/>
    <property type="evidence" value="ECO:0007669"/>
    <property type="project" value="UniProtKB-KW"/>
</dbReference>
<dbReference type="InterPro" id="IPR029044">
    <property type="entry name" value="Nucleotide-diphossugar_trans"/>
</dbReference>
<dbReference type="RefSeq" id="WP_091686051.1">
    <property type="nucleotide sequence ID" value="NZ_BAABFM010000085.1"/>
</dbReference>
<sequence length="330" mass="37829">MEKSAAEEGNLSLTVDIIIPVYKPDHRFKHSLERLIKQSVRPNRIYLLQTIEDNPADQTEESRKSEEDIISLVQALNDSSCLIQCIPIDKSDFDHGGTRNYGAHLSDADIILFLTQDAVPEDKELVRNLLEPFCNPQVAAVYGRQLPRKNAGIIEKYTRTFNYPEESSMKSKEDLPRLGIKTYFCSNVCSAYRKEVYDELGGFVTKTIFNEDMIMAAAIIQAGYFIAYAADAKVVHSHEYTYIQQFKRNFDLAVSQQQYKEVFSAVKSESEGIKLVKQTAKYLADEKKYILIPDLIFQSGFKYLGYLAGKNYERIPKNIIKKLSMNPHYW</sequence>
<dbReference type="PANTHER" id="PTHR43685:SF13">
    <property type="entry name" value="O ANTIGEN BIOSYNTHESIS RHAMNOSYLTRANSFERASE RFBN"/>
    <property type="match status" value="1"/>
</dbReference>